<organism evidence="2">
    <name type="scientific">Arundo donax</name>
    <name type="common">Giant reed</name>
    <name type="synonym">Donax arundinaceus</name>
    <dbReference type="NCBI Taxonomy" id="35708"/>
    <lineage>
        <taxon>Eukaryota</taxon>
        <taxon>Viridiplantae</taxon>
        <taxon>Streptophyta</taxon>
        <taxon>Embryophyta</taxon>
        <taxon>Tracheophyta</taxon>
        <taxon>Spermatophyta</taxon>
        <taxon>Magnoliopsida</taxon>
        <taxon>Liliopsida</taxon>
        <taxon>Poales</taxon>
        <taxon>Poaceae</taxon>
        <taxon>PACMAD clade</taxon>
        <taxon>Arundinoideae</taxon>
        <taxon>Arundineae</taxon>
        <taxon>Arundo</taxon>
    </lineage>
</organism>
<name>A0A0A9B338_ARUDO</name>
<dbReference type="EMBL" id="GBRH01239471">
    <property type="protein sequence ID" value="JAD58424.1"/>
    <property type="molecule type" value="Transcribed_RNA"/>
</dbReference>
<feature type="compositionally biased region" description="Low complexity" evidence="1">
    <location>
        <begin position="12"/>
        <end position="21"/>
    </location>
</feature>
<reference evidence="2" key="2">
    <citation type="journal article" date="2015" name="Data Brief">
        <title>Shoot transcriptome of the giant reed, Arundo donax.</title>
        <authorList>
            <person name="Barrero R.A."/>
            <person name="Guerrero F.D."/>
            <person name="Moolhuijzen P."/>
            <person name="Goolsby J.A."/>
            <person name="Tidwell J."/>
            <person name="Bellgard S.E."/>
            <person name="Bellgard M.I."/>
        </authorList>
    </citation>
    <scope>NUCLEOTIDE SEQUENCE</scope>
    <source>
        <tissue evidence="2">Shoot tissue taken approximately 20 cm above the soil surface</tissue>
    </source>
</reference>
<evidence type="ECO:0000313" key="2">
    <source>
        <dbReference type="EMBL" id="JAD58424.1"/>
    </source>
</evidence>
<sequence>MTTRTSRRRSRPSPCSSASTPYRWTWRRTR</sequence>
<feature type="region of interest" description="Disordered" evidence="1">
    <location>
        <begin position="1"/>
        <end position="30"/>
    </location>
</feature>
<protein>
    <submittedName>
        <fullName evidence="2">Uncharacterized protein</fullName>
    </submittedName>
</protein>
<dbReference type="AlphaFoldDB" id="A0A0A9B338"/>
<accession>A0A0A9B338</accession>
<feature type="compositionally biased region" description="Basic residues" evidence="1">
    <location>
        <begin position="1"/>
        <end position="11"/>
    </location>
</feature>
<proteinExistence type="predicted"/>
<evidence type="ECO:0000256" key="1">
    <source>
        <dbReference type="SAM" id="MobiDB-lite"/>
    </source>
</evidence>
<reference evidence="2" key="1">
    <citation type="submission" date="2014-09" db="EMBL/GenBank/DDBJ databases">
        <authorList>
            <person name="Magalhaes I.L.F."/>
            <person name="Oliveira U."/>
            <person name="Santos F.R."/>
            <person name="Vidigal T.H.D.A."/>
            <person name="Brescovit A.D."/>
            <person name="Santos A.J."/>
        </authorList>
    </citation>
    <scope>NUCLEOTIDE SEQUENCE</scope>
    <source>
        <tissue evidence="2">Shoot tissue taken approximately 20 cm above the soil surface</tissue>
    </source>
</reference>